<evidence type="ECO:0000259" key="13">
    <source>
        <dbReference type="PROSITE" id="PS50109"/>
    </source>
</evidence>
<dbReference type="InterPro" id="IPR005467">
    <property type="entry name" value="His_kinase_dom"/>
</dbReference>
<dbReference type="InterPro" id="IPR036890">
    <property type="entry name" value="HATPase_C_sf"/>
</dbReference>
<evidence type="ECO:0000256" key="10">
    <source>
        <dbReference type="ARBA" id="ARBA00023136"/>
    </source>
</evidence>
<dbReference type="CDD" id="cd00075">
    <property type="entry name" value="HATPase"/>
    <property type="match status" value="1"/>
</dbReference>
<dbReference type="Pfam" id="PF00512">
    <property type="entry name" value="HisKA"/>
    <property type="match status" value="1"/>
</dbReference>
<evidence type="ECO:0000256" key="3">
    <source>
        <dbReference type="ARBA" id="ARBA00012438"/>
    </source>
</evidence>
<evidence type="ECO:0000259" key="14">
    <source>
        <dbReference type="PROSITE" id="PS50885"/>
    </source>
</evidence>
<sequence>MRVRKRFGALRWRLFAAFLAVAVSAVALLALLAAVSVDQRSALLAEQQQGQLRNEIASALAAAYVAGSGSWRPQDLAVVNALATSGDASVVVADDRGREVARMGPGTHGPAHDPDGTGHSGGGGTPEGTPEPVAASTAIPIVVDGRQVGTAQLTLPATEPVPVAAARTALLQRVGLGALAGVLLAAVAAAVVSRRMSRPLLALAGATRAFAAGDLDAGTRLRPAPGELGEVGAAFTEMAATVRRQDELRRAVVADVAHELRTPVTILRGQTEQLLDGIAEPTEQHLVSLHDEVLRLGRLTDDLATLSAADAAGLALHTGPVDLGTLTREATEAMRAQFTDAGLAVHVEAATGIEVLGDGARITQIVTNLLTNAVKFTPSGGRVTVTAGREGADAVLTVTDTGPGIDEEELPHVFERFWRGRAAGGRSGSGIGLAVVRALVEAHRGTVTAARPAEGGACFTVRLPAGERRSLDPGHHADRGEAGE</sequence>
<dbReference type="InterPro" id="IPR036097">
    <property type="entry name" value="HisK_dim/P_sf"/>
</dbReference>
<keyword evidence="16" id="KW-1185">Reference proteome</keyword>
<evidence type="ECO:0000256" key="8">
    <source>
        <dbReference type="ARBA" id="ARBA00022989"/>
    </source>
</evidence>
<feature type="domain" description="Histidine kinase" evidence="13">
    <location>
        <begin position="255"/>
        <end position="467"/>
    </location>
</feature>
<reference evidence="15 16" key="1">
    <citation type="submission" date="2019-06" db="EMBL/GenBank/DDBJ databases">
        <title>Amycolatopsis alkalitolerans sp. nov., isolated from Gastrodia elata Blume.</title>
        <authorList>
            <person name="Narsing Rao M.P."/>
            <person name="Li W.J."/>
        </authorList>
    </citation>
    <scope>NUCLEOTIDE SEQUENCE [LARGE SCALE GENOMIC DNA]</scope>
    <source>
        <strain evidence="15 16">SYSUP0005</strain>
    </source>
</reference>
<feature type="region of interest" description="Disordered" evidence="11">
    <location>
        <begin position="102"/>
        <end position="133"/>
    </location>
</feature>
<dbReference type="SMART" id="SM00304">
    <property type="entry name" value="HAMP"/>
    <property type="match status" value="1"/>
</dbReference>
<dbReference type="SUPFAM" id="SSF55874">
    <property type="entry name" value="ATPase domain of HSP90 chaperone/DNA topoisomerase II/histidine kinase"/>
    <property type="match status" value="1"/>
</dbReference>
<evidence type="ECO:0000313" key="15">
    <source>
        <dbReference type="EMBL" id="TNC24139.1"/>
    </source>
</evidence>
<dbReference type="SUPFAM" id="SSF47384">
    <property type="entry name" value="Homodimeric domain of signal transducing histidine kinase"/>
    <property type="match status" value="1"/>
</dbReference>
<evidence type="ECO:0000256" key="4">
    <source>
        <dbReference type="ARBA" id="ARBA00022553"/>
    </source>
</evidence>
<dbReference type="PANTHER" id="PTHR45436:SF5">
    <property type="entry name" value="SENSOR HISTIDINE KINASE TRCS"/>
    <property type="match status" value="1"/>
</dbReference>
<keyword evidence="5" id="KW-0808">Transferase</keyword>
<dbReference type="PANTHER" id="PTHR45436">
    <property type="entry name" value="SENSOR HISTIDINE KINASE YKOH"/>
    <property type="match status" value="1"/>
</dbReference>
<feature type="transmembrane region" description="Helical" evidence="12">
    <location>
        <begin position="170"/>
        <end position="192"/>
    </location>
</feature>
<dbReference type="InterPro" id="IPR003594">
    <property type="entry name" value="HATPase_dom"/>
</dbReference>
<dbReference type="Gene3D" id="6.10.340.10">
    <property type="match status" value="1"/>
</dbReference>
<dbReference type="InterPro" id="IPR050428">
    <property type="entry name" value="TCS_sensor_his_kinase"/>
</dbReference>
<evidence type="ECO:0000256" key="12">
    <source>
        <dbReference type="SAM" id="Phobius"/>
    </source>
</evidence>
<comment type="caution">
    <text evidence="15">The sequence shown here is derived from an EMBL/GenBank/DDBJ whole genome shotgun (WGS) entry which is preliminary data.</text>
</comment>
<dbReference type="PRINTS" id="PR00344">
    <property type="entry name" value="BCTRLSENSOR"/>
</dbReference>
<dbReference type="SMART" id="SM00388">
    <property type="entry name" value="HisKA"/>
    <property type="match status" value="1"/>
</dbReference>
<keyword evidence="4" id="KW-0597">Phosphoprotein</keyword>
<comment type="subcellular location">
    <subcellularLocation>
        <location evidence="2">Cell membrane</location>
    </subcellularLocation>
</comment>
<dbReference type="Proteomes" id="UP000305546">
    <property type="component" value="Unassembled WGS sequence"/>
</dbReference>
<dbReference type="SUPFAM" id="SSF158472">
    <property type="entry name" value="HAMP domain-like"/>
    <property type="match status" value="1"/>
</dbReference>
<dbReference type="SMART" id="SM00387">
    <property type="entry name" value="HATPase_c"/>
    <property type="match status" value="1"/>
</dbReference>
<name>A0A5C4M042_9PSEU</name>
<evidence type="ECO:0000256" key="7">
    <source>
        <dbReference type="ARBA" id="ARBA00022777"/>
    </source>
</evidence>
<comment type="catalytic activity">
    <reaction evidence="1">
        <text>ATP + protein L-histidine = ADP + protein N-phospho-L-histidine.</text>
        <dbReference type="EC" id="2.7.13.3"/>
    </reaction>
</comment>
<dbReference type="Pfam" id="PF00672">
    <property type="entry name" value="HAMP"/>
    <property type="match status" value="1"/>
</dbReference>
<accession>A0A5C4M042</accession>
<dbReference type="FunFam" id="3.30.565.10:FF:000006">
    <property type="entry name" value="Sensor histidine kinase WalK"/>
    <property type="match status" value="1"/>
</dbReference>
<organism evidence="15 16">
    <name type="scientific">Amycolatopsis alkalitolerans</name>
    <dbReference type="NCBI Taxonomy" id="2547244"/>
    <lineage>
        <taxon>Bacteria</taxon>
        <taxon>Bacillati</taxon>
        <taxon>Actinomycetota</taxon>
        <taxon>Actinomycetes</taxon>
        <taxon>Pseudonocardiales</taxon>
        <taxon>Pseudonocardiaceae</taxon>
        <taxon>Amycolatopsis</taxon>
    </lineage>
</organism>
<dbReference type="OrthoDB" id="9757990at2"/>
<evidence type="ECO:0000256" key="11">
    <source>
        <dbReference type="SAM" id="MobiDB-lite"/>
    </source>
</evidence>
<dbReference type="PROSITE" id="PS50109">
    <property type="entry name" value="HIS_KIN"/>
    <property type="match status" value="1"/>
</dbReference>
<dbReference type="CDD" id="cd06225">
    <property type="entry name" value="HAMP"/>
    <property type="match status" value="1"/>
</dbReference>
<dbReference type="GO" id="GO:0000155">
    <property type="term" value="F:phosphorelay sensor kinase activity"/>
    <property type="evidence" value="ECO:0007669"/>
    <property type="project" value="InterPro"/>
</dbReference>
<protein>
    <recommendedName>
        <fullName evidence="3">histidine kinase</fullName>
        <ecNumber evidence="3">2.7.13.3</ecNumber>
    </recommendedName>
</protein>
<dbReference type="Gene3D" id="1.10.287.130">
    <property type="match status" value="1"/>
</dbReference>
<dbReference type="InterPro" id="IPR004358">
    <property type="entry name" value="Sig_transdc_His_kin-like_C"/>
</dbReference>
<dbReference type="GO" id="GO:0005886">
    <property type="term" value="C:plasma membrane"/>
    <property type="evidence" value="ECO:0007669"/>
    <property type="project" value="UniProtKB-SubCell"/>
</dbReference>
<keyword evidence="6 12" id="KW-0812">Transmembrane</keyword>
<keyword evidence="10 12" id="KW-0472">Membrane</keyword>
<dbReference type="AlphaFoldDB" id="A0A5C4M042"/>
<keyword evidence="8 12" id="KW-1133">Transmembrane helix</keyword>
<evidence type="ECO:0000256" key="5">
    <source>
        <dbReference type="ARBA" id="ARBA00022679"/>
    </source>
</evidence>
<keyword evidence="9" id="KW-0902">Two-component regulatory system</keyword>
<dbReference type="InterPro" id="IPR003661">
    <property type="entry name" value="HisK_dim/P_dom"/>
</dbReference>
<dbReference type="Gene3D" id="3.30.565.10">
    <property type="entry name" value="Histidine kinase-like ATPase, C-terminal domain"/>
    <property type="match status" value="1"/>
</dbReference>
<proteinExistence type="predicted"/>
<evidence type="ECO:0000256" key="9">
    <source>
        <dbReference type="ARBA" id="ARBA00023012"/>
    </source>
</evidence>
<evidence type="ECO:0000256" key="6">
    <source>
        <dbReference type="ARBA" id="ARBA00022692"/>
    </source>
</evidence>
<dbReference type="Pfam" id="PF02518">
    <property type="entry name" value="HATPase_c"/>
    <property type="match status" value="1"/>
</dbReference>
<keyword evidence="7" id="KW-0418">Kinase</keyword>
<evidence type="ECO:0000256" key="2">
    <source>
        <dbReference type="ARBA" id="ARBA00004236"/>
    </source>
</evidence>
<feature type="domain" description="HAMP" evidence="14">
    <location>
        <begin position="194"/>
        <end position="247"/>
    </location>
</feature>
<gene>
    <name evidence="15" type="ORF">FG385_18960</name>
</gene>
<dbReference type="EMBL" id="VDFW01000016">
    <property type="protein sequence ID" value="TNC24139.1"/>
    <property type="molecule type" value="Genomic_DNA"/>
</dbReference>
<dbReference type="InterPro" id="IPR003660">
    <property type="entry name" value="HAMP_dom"/>
</dbReference>
<dbReference type="RefSeq" id="WP_139098093.1">
    <property type="nucleotide sequence ID" value="NZ_VDFW01000016.1"/>
</dbReference>
<evidence type="ECO:0000313" key="16">
    <source>
        <dbReference type="Proteomes" id="UP000305546"/>
    </source>
</evidence>
<dbReference type="CDD" id="cd00082">
    <property type="entry name" value="HisKA"/>
    <property type="match status" value="1"/>
</dbReference>
<dbReference type="PROSITE" id="PS50885">
    <property type="entry name" value="HAMP"/>
    <property type="match status" value="1"/>
</dbReference>
<evidence type="ECO:0000256" key="1">
    <source>
        <dbReference type="ARBA" id="ARBA00000085"/>
    </source>
</evidence>
<dbReference type="EC" id="2.7.13.3" evidence="3"/>